<sequence length="476" mass="52563">MAMSFLSTANASFVPFRRLSRHKPTATPSLQFPINRRRSPSCSLLPPQHRRLSSSKAPTTTLLSSITAASRTLLFLLVASILSLSGVRRSLPSLAAPPPPTQQPQDDTKGQQEEEPDQGDQEEEDEAEWFRKEEEEVEAAWMQPSDEEEEEEDDDEVQMYLEVLSEDPGDVDALKCVLFARMRRKDWGGALRYAAQLREAEPGEVEWRLMEALLHELNGDIATAERLFQEVLAEKPLLVRALHGLALCMHKRLEGPTVFEMLEKALQLAVSEERVPEERNIKLLIAQMHVVKWIIAAIPFAPVRIAEKNTRSRMGCEFVRCGGSKIGIAQAAKHAKRLKIGGTTVKKLVGSGNDVGCAWAAIEKIRTRHGQVLKGTGEALVLGGIGNRVTSVGGNLGKGVDRRGGGLTLQHAGALEDLLGVLLLTEEEATRRTTHTDPKEEVQGPQVLHCELDHEFGNEIVEQCRGGSRQDDVVNI</sequence>
<dbReference type="Gene3D" id="1.25.40.10">
    <property type="entry name" value="Tetratricopeptide repeat domain"/>
    <property type="match status" value="1"/>
</dbReference>
<dbReference type="AlphaFoldDB" id="M8BQ80"/>
<evidence type="ECO:0000256" key="1">
    <source>
        <dbReference type="SAM" id="MobiDB-lite"/>
    </source>
</evidence>
<proteinExistence type="predicted"/>
<accession>M8BQ80</accession>
<dbReference type="EnsemblPlants" id="EMT27160">
    <property type="protein sequence ID" value="EMT27160"/>
    <property type="gene ID" value="F775_01349"/>
</dbReference>
<feature type="compositionally biased region" description="Acidic residues" evidence="1">
    <location>
        <begin position="113"/>
        <end position="127"/>
    </location>
</feature>
<dbReference type="InterPro" id="IPR011990">
    <property type="entry name" value="TPR-like_helical_dom_sf"/>
</dbReference>
<dbReference type="SUPFAM" id="SSF48452">
    <property type="entry name" value="TPR-like"/>
    <property type="match status" value="1"/>
</dbReference>
<protein>
    <submittedName>
        <fullName evidence="2">Uncharacterized protein</fullName>
    </submittedName>
</protein>
<feature type="compositionally biased region" description="Acidic residues" evidence="1">
    <location>
        <begin position="145"/>
        <end position="156"/>
    </location>
</feature>
<feature type="region of interest" description="Disordered" evidence="1">
    <location>
        <begin position="24"/>
        <end position="59"/>
    </location>
</feature>
<name>M8BQ80_AEGTA</name>
<evidence type="ECO:0000313" key="2">
    <source>
        <dbReference type="EnsemblPlants" id="EMT27160"/>
    </source>
</evidence>
<organism evidence="2">
    <name type="scientific">Aegilops tauschii</name>
    <name type="common">Tausch's goatgrass</name>
    <name type="synonym">Aegilops squarrosa</name>
    <dbReference type="NCBI Taxonomy" id="37682"/>
    <lineage>
        <taxon>Eukaryota</taxon>
        <taxon>Viridiplantae</taxon>
        <taxon>Streptophyta</taxon>
        <taxon>Embryophyta</taxon>
        <taxon>Tracheophyta</taxon>
        <taxon>Spermatophyta</taxon>
        <taxon>Magnoliopsida</taxon>
        <taxon>Liliopsida</taxon>
        <taxon>Poales</taxon>
        <taxon>Poaceae</taxon>
        <taxon>BOP clade</taxon>
        <taxon>Pooideae</taxon>
        <taxon>Triticodae</taxon>
        <taxon>Triticeae</taxon>
        <taxon>Triticinae</taxon>
        <taxon>Aegilops</taxon>
    </lineage>
</organism>
<reference evidence="2" key="1">
    <citation type="submission" date="2015-06" db="UniProtKB">
        <authorList>
            <consortium name="EnsemblPlants"/>
        </authorList>
    </citation>
    <scope>IDENTIFICATION</scope>
</reference>
<feature type="region of interest" description="Disordered" evidence="1">
    <location>
        <begin position="92"/>
        <end position="156"/>
    </location>
</feature>